<evidence type="ECO:0000313" key="1">
    <source>
        <dbReference type="EMBL" id="KKN74766.1"/>
    </source>
</evidence>
<protein>
    <submittedName>
        <fullName evidence="1">Uncharacterized protein</fullName>
    </submittedName>
</protein>
<proteinExistence type="predicted"/>
<sequence>MNVFEVDIWRSVYHGNEFSHTTIRYELVHALNEERAKRKITLAEERTYNSGSIGIRVTNEFIYRIKKTGTVTKQMFYVYSNGMSPRPVAQSNKDGWVKRKK</sequence>
<reference evidence="1" key="1">
    <citation type="journal article" date="2015" name="Nature">
        <title>Complex archaea that bridge the gap between prokaryotes and eukaryotes.</title>
        <authorList>
            <person name="Spang A."/>
            <person name="Saw J.H."/>
            <person name="Jorgensen S.L."/>
            <person name="Zaremba-Niedzwiedzka K."/>
            <person name="Martijn J."/>
            <person name="Lind A.E."/>
            <person name="van Eijk R."/>
            <person name="Schleper C."/>
            <person name="Guy L."/>
            <person name="Ettema T.J."/>
        </authorList>
    </citation>
    <scope>NUCLEOTIDE SEQUENCE</scope>
</reference>
<dbReference type="AlphaFoldDB" id="A0A0F9VMU1"/>
<name>A0A0F9VMU1_9ZZZZ</name>
<accession>A0A0F9VMU1</accession>
<gene>
    <name evidence="1" type="ORF">LCGC14_0388080</name>
</gene>
<dbReference type="EMBL" id="LAZR01000321">
    <property type="protein sequence ID" value="KKN74766.1"/>
    <property type="molecule type" value="Genomic_DNA"/>
</dbReference>
<comment type="caution">
    <text evidence="1">The sequence shown here is derived from an EMBL/GenBank/DDBJ whole genome shotgun (WGS) entry which is preliminary data.</text>
</comment>
<organism evidence="1">
    <name type="scientific">marine sediment metagenome</name>
    <dbReference type="NCBI Taxonomy" id="412755"/>
    <lineage>
        <taxon>unclassified sequences</taxon>
        <taxon>metagenomes</taxon>
        <taxon>ecological metagenomes</taxon>
    </lineage>
</organism>